<dbReference type="EMBL" id="WXXP01000006">
    <property type="protein sequence ID" value="NEK50609.1"/>
    <property type="molecule type" value="Genomic_DNA"/>
</dbReference>
<gene>
    <name evidence="3" type="ORF">GUK36_14350</name>
</gene>
<keyword evidence="2" id="KW-1133">Transmembrane helix</keyword>
<feature type="transmembrane region" description="Helical" evidence="2">
    <location>
        <begin position="36"/>
        <end position="56"/>
    </location>
</feature>
<comment type="caution">
    <text evidence="3">The sequence shown here is derived from an EMBL/GenBank/DDBJ whole genome shotgun (WGS) entry which is preliminary data.</text>
</comment>
<dbReference type="AlphaFoldDB" id="A0A6P0DBV7"/>
<dbReference type="Proteomes" id="UP000471409">
    <property type="component" value="Unassembled WGS sequence"/>
</dbReference>
<accession>A0A6P0DBV7</accession>
<feature type="region of interest" description="Disordered" evidence="1">
    <location>
        <begin position="1"/>
        <end position="33"/>
    </location>
</feature>
<sequence>MWLDAAGFRGHIAAVTEEDVEPAETQHETGKQRPEIRWGVVASVVAHIPIIALLIFGLPKIESKPVEDESVKVELVPPPEEKKPEPKPKEKPPEPKPPEEAKKEPPPPPPPP</sequence>
<name>A0A6P0DBV7_RHILE</name>
<feature type="non-terminal residue" evidence="3">
    <location>
        <position position="112"/>
    </location>
</feature>
<feature type="compositionally biased region" description="Basic and acidic residues" evidence="1">
    <location>
        <begin position="24"/>
        <end position="33"/>
    </location>
</feature>
<reference evidence="3 4" key="1">
    <citation type="submission" date="2020-01" db="EMBL/GenBank/DDBJ databases">
        <title>Rhizobium genotypes associated with high levels of biological nitrogen fixation by grain legumes in a temperate-maritime cropping system.</title>
        <authorList>
            <person name="Maluk M."/>
            <person name="Francesc Ferrando Molina F."/>
            <person name="Lopez Del Egido L."/>
            <person name="Lafos M."/>
            <person name="Langarica-Fuentes A."/>
            <person name="Gebre Yohannes G."/>
            <person name="Young M.W."/>
            <person name="Martin P."/>
            <person name="Gantlett R."/>
            <person name="Kenicer G."/>
            <person name="Hawes C."/>
            <person name="Begg G.S."/>
            <person name="Quilliam R.S."/>
            <person name="Squire G.R."/>
            <person name="Poole P.S."/>
            <person name="Young P.W."/>
            <person name="Iannetta P.M."/>
            <person name="James E.K."/>
        </authorList>
    </citation>
    <scope>NUCLEOTIDE SEQUENCE [LARGE SCALE GENOMIC DNA]</scope>
    <source>
        <strain evidence="3 4">JHI944</strain>
    </source>
</reference>
<keyword evidence="2" id="KW-0812">Transmembrane</keyword>
<evidence type="ECO:0000313" key="4">
    <source>
        <dbReference type="Proteomes" id="UP000471409"/>
    </source>
</evidence>
<feature type="compositionally biased region" description="Basic and acidic residues" evidence="1">
    <location>
        <begin position="79"/>
        <end position="105"/>
    </location>
</feature>
<evidence type="ECO:0000256" key="2">
    <source>
        <dbReference type="SAM" id="Phobius"/>
    </source>
</evidence>
<evidence type="ECO:0000313" key="3">
    <source>
        <dbReference type="EMBL" id="NEK50609.1"/>
    </source>
</evidence>
<organism evidence="3 4">
    <name type="scientific">Rhizobium leguminosarum</name>
    <dbReference type="NCBI Taxonomy" id="384"/>
    <lineage>
        <taxon>Bacteria</taxon>
        <taxon>Pseudomonadati</taxon>
        <taxon>Pseudomonadota</taxon>
        <taxon>Alphaproteobacteria</taxon>
        <taxon>Hyphomicrobiales</taxon>
        <taxon>Rhizobiaceae</taxon>
        <taxon>Rhizobium/Agrobacterium group</taxon>
        <taxon>Rhizobium</taxon>
    </lineage>
</organism>
<evidence type="ECO:0000256" key="1">
    <source>
        <dbReference type="SAM" id="MobiDB-lite"/>
    </source>
</evidence>
<protein>
    <submittedName>
        <fullName evidence="3">Uncharacterized protein</fullName>
    </submittedName>
</protein>
<feature type="region of interest" description="Disordered" evidence="1">
    <location>
        <begin position="66"/>
        <end position="112"/>
    </location>
</feature>
<proteinExistence type="predicted"/>
<keyword evidence="2" id="KW-0472">Membrane</keyword>